<dbReference type="KEGG" id="nph:NP_6116A"/>
<reference evidence="2 3" key="1">
    <citation type="journal article" date="2005" name="Genome Res.">
        <title>Living with two extremes: conclusions from the genome sequence of Natronomonas pharaonis.</title>
        <authorList>
            <person name="Falb M."/>
            <person name="Pfeiffer F."/>
            <person name="Palm P."/>
            <person name="Rodewald K."/>
            <person name="Hickmann V."/>
            <person name="Tittor J."/>
            <person name="Oesterhelt D."/>
        </authorList>
    </citation>
    <scope>NUCLEOTIDE SEQUENCE [LARGE SCALE GENOMIC DNA]</scope>
    <source>
        <strain evidence="3">ATCC 35678 / DSM 2160 / CIP 103997 / JCM 8858 / NBRC 14720 / NCIMB 2260 / Gabara</strain>
    </source>
</reference>
<feature type="compositionally biased region" description="Basic and acidic residues" evidence="1">
    <location>
        <begin position="1"/>
        <end position="16"/>
    </location>
</feature>
<protein>
    <submittedName>
        <fullName evidence="2">Uncharacterized protein</fullName>
    </submittedName>
</protein>
<dbReference type="HOGENOM" id="CLU_2712950_0_0_2"/>
<dbReference type="AlphaFoldDB" id="Q3IM27"/>
<sequence>MRERPPEPSNGRERLQHRPVRGVSTDEGCSHPFDVVRFPVVFGNKHASVQSRDPVLRVLDRSLIQYAPSVGV</sequence>
<dbReference type="Proteomes" id="UP000002698">
    <property type="component" value="Plasmid PL131"/>
</dbReference>
<evidence type="ECO:0000313" key="2">
    <source>
        <dbReference type="EMBL" id="CAI50838.1"/>
    </source>
</evidence>
<dbReference type="EnsemblBacteria" id="CAI50838">
    <property type="protein sequence ID" value="CAI50838"/>
    <property type="gene ID" value="NP_6116A"/>
</dbReference>
<name>Q3IM27_NATPD</name>
<keyword evidence="3" id="KW-1185">Reference proteome</keyword>
<feature type="region of interest" description="Disordered" evidence="1">
    <location>
        <begin position="1"/>
        <end position="26"/>
    </location>
</feature>
<keyword evidence="2" id="KW-0614">Plasmid</keyword>
<gene>
    <name evidence="2" type="ordered locus">NP_6116A</name>
</gene>
<proteinExistence type="predicted"/>
<dbReference type="EMBL" id="CR936258">
    <property type="protein sequence ID" value="CAI50838.1"/>
    <property type="molecule type" value="Genomic_DNA"/>
</dbReference>
<accession>Q3IM27</accession>
<geneLocation type="plasmid" evidence="2 3">
    <name>PL131</name>
</geneLocation>
<organism evidence="2 3">
    <name type="scientific">Natronomonas pharaonis (strain ATCC 35678 / DSM 2160 / CIP 103997 / JCM 8858 / NBRC 14720 / NCIMB 2260 / Gabara)</name>
    <name type="common">Halobacterium pharaonis</name>
    <dbReference type="NCBI Taxonomy" id="348780"/>
    <lineage>
        <taxon>Archaea</taxon>
        <taxon>Methanobacteriati</taxon>
        <taxon>Methanobacteriota</taxon>
        <taxon>Stenosarchaea group</taxon>
        <taxon>Halobacteria</taxon>
        <taxon>Halobacteriales</taxon>
        <taxon>Natronomonadaceae</taxon>
        <taxon>Natronomonas</taxon>
    </lineage>
</organism>
<evidence type="ECO:0000313" key="3">
    <source>
        <dbReference type="Proteomes" id="UP000002698"/>
    </source>
</evidence>
<evidence type="ECO:0000256" key="1">
    <source>
        <dbReference type="SAM" id="MobiDB-lite"/>
    </source>
</evidence>